<feature type="compositionally biased region" description="Basic residues" evidence="1">
    <location>
        <begin position="37"/>
        <end position="47"/>
    </location>
</feature>
<dbReference type="AlphaFoldDB" id="A0A6P5QN98"/>
<reference evidence="3" key="1">
    <citation type="submission" date="2025-08" db="UniProtKB">
        <authorList>
            <consortium name="RefSeq"/>
        </authorList>
    </citation>
    <scope>IDENTIFICATION</scope>
</reference>
<accession>A0A6P5QN98</accession>
<feature type="compositionally biased region" description="Low complexity" evidence="1">
    <location>
        <begin position="11"/>
        <end position="31"/>
    </location>
</feature>
<evidence type="ECO:0000313" key="2">
    <source>
        <dbReference type="Proteomes" id="UP000515126"/>
    </source>
</evidence>
<dbReference type="Proteomes" id="UP000515126">
    <property type="component" value="Chromosome 12"/>
</dbReference>
<feature type="compositionally biased region" description="Basic residues" evidence="1">
    <location>
        <begin position="89"/>
        <end position="108"/>
    </location>
</feature>
<dbReference type="KEGG" id="mcal:110307466"/>
<protein>
    <submittedName>
        <fullName evidence="3">Uncharacterized protein LOC110307466</fullName>
    </submittedName>
</protein>
<evidence type="ECO:0000313" key="3">
    <source>
        <dbReference type="RefSeq" id="XP_021035357.1"/>
    </source>
</evidence>
<keyword evidence="2" id="KW-1185">Reference proteome</keyword>
<feature type="region of interest" description="Disordered" evidence="1">
    <location>
        <begin position="1"/>
        <end position="140"/>
    </location>
</feature>
<feature type="compositionally biased region" description="Acidic residues" evidence="1">
    <location>
        <begin position="1"/>
        <end position="10"/>
    </location>
</feature>
<feature type="compositionally biased region" description="Polar residues" evidence="1">
    <location>
        <begin position="109"/>
        <end position="129"/>
    </location>
</feature>
<name>A0A6P5QN98_MUSCR</name>
<evidence type="ECO:0000256" key="1">
    <source>
        <dbReference type="SAM" id="MobiDB-lite"/>
    </source>
</evidence>
<organism evidence="2 3">
    <name type="scientific">Mus caroli</name>
    <name type="common">Ryukyu mouse</name>
    <name type="synonym">Ricefield mouse</name>
    <dbReference type="NCBI Taxonomy" id="10089"/>
    <lineage>
        <taxon>Eukaryota</taxon>
        <taxon>Metazoa</taxon>
        <taxon>Chordata</taxon>
        <taxon>Craniata</taxon>
        <taxon>Vertebrata</taxon>
        <taxon>Euteleostomi</taxon>
        <taxon>Mammalia</taxon>
        <taxon>Eutheria</taxon>
        <taxon>Euarchontoglires</taxon>
        <taxon>Glires</taxon>
        <taxon>Rodentia</taxon>
        <taxon>Myomorpha</taxon>
        <taxon>Muroidea</taxon>
        <taxon>Muridae</taxon>
        <taxon>Murinae</taxon>
        <taxon>Mus</taxon>
        <taxon>Mus</taxon>
    </lineage>
</organism>
<dbReference type="RefSeq" id="XP_021035357.1">
    <property type="nucleotide sequence ID" value="XM_021179698.1"/>
</dbReference>
<gene>
    <name evidence="3" type="primary">LOC110307466</name>
</gene>
<proteinExistence type="predicted"/>
<dbReference type="GeneID" id="110307466"/>
<sequence length="140" mass="15961">MEDSTEDPDESSSGTVSEATSSEESSENSNAGERRARSQKQRFRRPAKGTAHENLPDIMNTVQSVLEENSEDKKKGRKRTILVFYYRQNGKKKQNQKKKKEQVPKRSRNSNSDSPLPGTSQDPGPSQCSIPKRVRKWFFQ</sequence>